<keyword evidence="2" id="KW-0489">Methyltransferase</keyword>
<gene>
    <name evidence="3" type="ORF">SAMN06295879_1994</name>
    <name evidence="2" type="ORF">TZ00_17540</name>
</gene>
<dbReference type="AlphaFoldDB" id="A0A1T4Y2E1"/>
<name>A0A1T4Y2E1_9MICO</name>
<dbReference type="EMBL" id="FUYG01000005">
    <property type="protein sequence ID" value="SKA95455.1"/>
    <property type="molecule type" value="Genomic_DNA"/>
</dbReference>
<evidence type="ECO:0000313" key="2">
    <source>
        <dbReference type="EMBL" id="KJC62969.1"/>
    </source>
</evidence>
<dbReference type="EMBL" id="JYFC01000010">
    <property type="protein sequence ID" value="KJC62969.1"/>
    <property type="molecule type" value="Genomic_DNA"/>
</dbReference>
<dbReference type="SUPFAM" id="SSF109854">
    <property type="entry name" value="DinB/YfiT-like putative metalloenzymes"/>
    <property type="match status" value="1"/>
</dbReference>
<dbReference type="RefSeq" id="WP_044443709.1">
    <property type="nucleotide sequence ID" value="NZ_FUYG01000005.1"/>
</dbReference>
<dbReference type="Proteomes" id="UP000189735">
    <property type="component" value="Unassembled WGS sequence"/>
</dbReference>
<reference evidence="2" key="2">
    <citation type="submission" date="2015-02" db="EMBL/GenBank/DDBJ databases">
        <authorList>
            <person name="Vasilyev I.Y."/>
            <person name="Siniagina M.N."/>
            <person name="Malanin S.Y."/>
            <person name="Boulygina E.A."/>
            <person name="Grygoryeva T.V."/>
            <person name="Yarullina D.R."/>
            <person name="Ilinskaya O.N."/>
        </authorList>
    </citation>
    <scope>NUCLEOTIDE SEQUENCE</scope>
    <source>
        <strain evidence="2">VKM Ac-1804</strain>
    </source>
</reference>
<sequence length="173" mass="19268">MPIVPETKSWTWVLEKPCPECGFDASTTDAREVAELTRLNAAAWPSALQRADVRERPDDNTWSPLEYAAHVRDVFTIMRGRLELMLTENDPLFVNWDQDATAVEERYNEQDPIVVSAQLVEAGHAIAGAFDAVPPDAWGRSGRRGDGASFTVETLAQYFIHDPVHHLHDVSAG</sequence>
<reference evidence="2 4" key="1">
    <citation type="journal article" date="2001" name="Int. J. Syst. Evol. Microbiol.">
        <title>Agreia bicolorata gen. nov., sp. nov., to accommodate actinobacteria isolated from narrow reed grass infected by the nematode Heteroanguina graminophila.</title>
        <authorList>
            <person name="Evtushenko L.I."/>
            <person name="Dorofeeva L.V."/>
            <person name="Dobrovolskaya T.G."/>
            <person name="Streshinskaya G.M."/>
            <person name="Subbotin S.A."/>
            <person name="Tiedje J.M."/>
        </authorList>
    </citation>
    <scope>NUCLEOTIDE SEQUENCE [LARGE SCALE GENOMIC DNA]</scope>
    <source>
        <strain evidence="2 4">VKM Ac-1804</strain>
    </source>
</reference>
<feature type="domain" description="DinB-like" evidence="1">
    <location>
        <begin position="45"/>
        <end position="168"/>
    </location>
</feature>
<organism evidence="3 5">
    <name type="scientific">Agreia bicolorata</name>
    <dbReference type="NCBI Taxonomy" id="110935"/>
    <lineage>
        <taxon>Bacteria</taxon>
        <taxon>Bacillati</taxon>
        <taxon>Actinomycetota</taxon>
        <taxon>Actinomycetes</taxon>
        <taxon>Micrococcales</taxon>
        <taxon>Microbacteriaceae</taxon>
        <taxon>Agreia</taxon>
    </lineage>
</organism>
<dbReference type="Proteomes" id="UP000032503">
    <property type="component" value="Unassembled WGS sequence"/>
</dbReference>
<evidence type="ECO:0000259" key="1">
    <source>
        <dbReference type="Pfam" id="PF12867"/>
    </source>
</evidence>
<evidence type="ECO:0000313" key="3">
    <source>
        <dbReference type="EMBL" id="SKA95455.1"/>
    </source>
</evidence>
<evidence type="ECO:0000313" key="5">
    <source>
        <dbReference type="Proteomes" id="UP000189735"/>
    </source>
</evidence>
<dbReference type="Pfam" id="PF12867">
    <property type="entry name" value="DinB_2"/>
    <property type="match status" value="1"/>
</dbReference>
<dbReference type="InterPro" id="IPR024775">
    <property type="entry name" value="DinB-like"/>
</dbReference>
<evidence type="ECO:0000313" key="4">
    <source>
        <dbReference type="Proteomes" id="UP000032503"/>
    </source>
</evidence>
<protein>
    <submittedName>
        <fullName evidence="2">Methyltransferase type 12</fullName>
    </submittedName>
</protein>
<dbReference type="InterPro" id="IPR034660">
    <property type="entry name" value="DinB/YfiT-like"/>
</dbReference>
<dbReference type="GO" id="GO:0032259">
    <property type="term" value="P:methylation"/>
    <property type="evidence" value="ECO:0007669"/>
    <property type="project" value="UniProtKB-KW"/>
</dbReference>
<proteinExistence type="predicted"/>
<dbReference type="GO" id="GO:0008168">
    <property type="term" value="F:methyltransferase activity"/>
    <property type="evidence" value="ECO:0007669"/>
    <property type="project" value="UniProtKB-KW"/>
</dbReference>
<keyword evidence="2" id="KW-0808">Transferase</keyword>
<reference evidence="3" key="3">
    <citation type="submission" date="2017-02" db="EMBL/GenBank/DDBJ databases">
        <authorList>
            <person name="Peterson S.W."/>
        </authorList>
    </citation>
    <scope>NUCLEOTIDE SEQUENCE [LARGE SCALE GENOMIC DNA]</scope>
    <source>
        <strain evidence="3">VKM Ac-2052</strain>
    </source>
</reference>
<reference evidence="5" key="4">
    <citation type="submission" date="2017-02" db="EMBL/GenBank/DDBJ databases">
        <authorList>
            <person name="Varghese N."/>
            <person name="Submissions S."/>
        </authorList>
    </citation>
    <scope>NUCLEOTIDE SEQUENCE [LARGE SCALE GENOMIC DNA]</scope>
    <source>
        <strain evidence="5">VKM Ac-2052</strain>
    </source>
</reference>
<dbReference type="Gene3D" id="1.20.120.450">
    <property type="entry name" value="dinb family like domain"/>
    <property type="match status" value="1"/>
</dbReference>
<keyword evidence="4" id="KW-1185">Reference proteome</keyword>
<accession>A0A1T4Y2E1</accession>